<sequence length="420" mass="44052">MGTSGGITVGKAMALGLALLGCLATGGESRGPLYGAIGAARRGLVETGAAVFDVTQYGAKADGKTDDALAFIKAWNAACHNSGPAKLVIPAGTYLCGPVVFQGPCPGSNPITVEVNGNIKASTDTSAYSEDWWFSFELIDGLVLKGGVFDGQGETAWPYNDCKQNSDCQHLPVSLKFNKLNNTIVDGVTSLNSMGFHFSLTFSRNFTGINLNITAPDESPNTDGIHLSSSDRINISNSFIGTGDDCIGIIQGATNVTITQITCGPGHGISIGSLGKYPKEKDVMGVHVRNATLTNTTNGVRIKTYPGEKQLLASDIIFEDIVMNNVKNPIIIDQNYGSEKVTKPSSVKVSDVHFKNIRGTTVSEVAVTLLCSSSNPCDPVELSHIDLSFAGDSSGSKSITSSCTNAKPTFIGTQNPPACR</sequence>
<keyword evidence="5 8" id="KW-0378">Hydrolase</keyword>
<dbReference type="InterPro" id="IPR000743">
    <property type="entry name" value="Glyco_hydro_28"/>
</dbReference>
<dbReference type="SUPFAM" id="SSF51126">
    <property type="entry name" value="Pectin lyase-like"/>
    <property type="match status" value="1"/>
</dbReference>
<dbReference type="InterPro" id="IPR012334">
    <property type="entry name" value="Pectin_lyas_fold"/>
</dbReference>
<dbReference type="Gramene" id="rna-gnl|WGS:JABURB|Cocit.L2664.1">
    <property type="protein sequence ID" value="cds-KAF7847751.1"/>
    <property type="gene ID" value="gene-BT93_L2664"/>
</dbReference>
<dbReference type="InterPro" id="IPR011050">
    <property type="entry name" value="Pectin_lyase_fold/virulence"/>
</dbReference>
<evidence type="ECO:0000313" key="11">
    <source>
        <dbReference type="Proteomes" id="UP000806378"/>
    </source>
</evidence>
<protein>
    <recommendedName>
        <fullName evidence="12">Polygalacturonase</fullName>
    </recommendedName>
</protein>
<proteinExistence type="inferred from homology"/>
<evidence type="ECO:0000256" key="1">
    <source>
        <dbReference type="ARBA" id="ARBA00004191"/>
    </source>
</evidence>
<evidence type="ECO:0000256" key="8">
    <source>
        <dbReference type="RuleBase" id="RU361169"/>
    </source>
</evidence>
<keyword evidence="9" id="KW-0732">Signal</keyword>
<organism evidence="10 11">
    <name type="scientific">Corymbia citriodora subsp. variegata</name>
    <dbReference type="NCBI Taxonomy" id="360336"/>
    <lineage>
        <taxon>Eukaryota</taxon>
        <taxon>Viridiplantae</taxon>
        <taxon>Streptophyta</taxon>
        <taxon>Embryophyta</taxon>
        <taxon>Tracheophyta</taxon>
        <taxon>Spermatophyta</taxon>
        <taxon>Magnoliopsida</taxon>
        <taxon>eudicotyledons</taxon>
        <taxon>Gunneridae</taxon>
        <taxon>Pentapetalae</taxon>
        <taxon>rosids</taxon>
        <taxon>malvids</taxon>
        <taxon>Myrtales</taxon>
        <taxon>Myrtaceae</taxon>
        <taxon>Myrtoideae</taxon>
        <taxon>Eucalypteae</taxon>
        <taxon>Corymbia</taxon>
    </lineage>
</organism>
<feature type="signal peptide" evidence="9">
    <location>
        <begin position="1"/>
        <end position="29"/>
    </location>
</feature>
<dbReference type="GO" id="GO:0005975">
    <property type="term" value="P:carbohydrate metabolic process"/>
    <property type="evidence" value="ECO:0007669"/>
    <property type="project" value="InterPro"/>
</dbReference>
<keyword evidence="7" id="KW-0961">Cell wall biogenesis/degradation</keyword>
<keyword evidence="6 8" id="KW-0326">Glycosidase</keyword>
<dbReference type="FunFam" id="2.160.20.10:FF:000004">
    <property type="entry name" value="Pectin lyase-like superfamily protein"/>
    <property type="match status" value="1"/>
</dbReference>
<dbReference type="EMBL" id="MU090538">
    <property type="protein sequence ID" value="KAF7847751.1"/>
    <property type="molecule type" value="Genomic_DNA"/>
</dbReference>
<dbReference type="PANTHER" id="PTHR31375">
    <property type="match status" value="1"/>
</dbReference>
<name>A0A8T0CJ89_CORYI</name>
<reference evidence="10" key="1">
    <citation type="submission" date="2020-05" db="EMBL/GenBank/DDBJ databases">
        <title>WGS assembly of Corymbia citriodora subspecies variegata.</title>
        <authorList>
            <person name="Barry K."/>
            <person name="Hundley H."/>
            <person name="Shu S."/>
            <person name="Jenkins J."/>
            <person name="Grimwood J."/>
            <person name="Baten A."/>
        </authorList>
    </citation>
    <scope>NUCLEOTIDE SEQUENCE</scope>
    <source>
        <strain evidence="10">CV2-018</strain>
    </source>
</reference>
<dbReference type="Gene3D" id="2.160.20.10">
    <property type="entry name" value="Single-stranded right-handed beta-helix, Pectin lyase-like"/>
    <property type="match status" value="1"/>
</dbReference>
<keyword evidence="4" id="KW-0964">Secreted</keyword>
<gene>
    <name evidence="10" type="ORF">BT93_L2664</name>
</gene>
<evidence type="ECO:0008006" key="12">
    <source>
        <dbReference type="Google" id="ProtNLM"/>
    </source>
</evidence>
<comment type="similarity">
    <text evidence="2 8">Belongs to the glycosyl hydrolase 28 family.</text>
</comment>
<evidence type="ECO:0000256" key="3">
    <source>
        <dbReference type="ARBA" id="ARBA00022512"/>
    </source>
</evidence>
<comment type="caution">
    <text evidence="10">The sequence shown here is derived from an EMBL/GenBank/DDBJ whole genome shotgun (WGS) entry which is preliminary data.</text>
</comment>
<dbReference type="OrthoDB" id="187139at2759"/>
<evidence type="ECO:0000256" key="4">
    <source>
        <dbReference type="ARBA" id="ARBA00022525"/>
    </source>
</evidence>
<feature type="chain" id="PRO_5035891640" description="Polygalacturonase" evidence="9">
    <location>
        <begin position="30"/>
        <end position="420"/>
    </location>
</feature>
<evidence type="ECO:0000256" key="5">
    <source>
        <dbReference type="ARBA" id="ARBA00022801"/>
    </source>
</evidence>
<keyword evidence="11" id="KW-1185">Reference proteome</keyword>
<dbReference type="Pfam" id="PF00295">
    <property type="entry name" value="Glyco_hydro_28"/>
    <property type="match status" value="1"/>
</dbReference>
<evidence type="ECO:0000256" key="6">
    <source>
        <dbReference type="ARBA" id="ARBA00023295"/>
    </source>
</evidence>
<dbReference type="Proteomes" id="UP000806378">
    <property type="component" value="Unassembled WGS sequence"/>
</dbReference>
<evidence type="ECO:0000256" key="2">
    <source>
        <dbReference type="ARBA" id="ARBA00008834"/>
    </source>
</evidence>
<keyword evidence="3" id="KW-0134">Cell wall</keyword>
<dbReference type="GO" id="GO:0004650">
    <property type="term" value="F:polygalacturonase activity"/>
    <property type="evidence" value="ECO:0007669"/>
    <property type="project" value="InterPro"/>
</dbReference>
<evidence type="ECO:0000256" key="7">
    <source>
        <dbReference type="ARBA" id="ARBA00023316"/>
    </source>
</evidence>
<evidence type="ECO:0000313" key="10">
    <source>
        <dbReference type="EMBL" id="KAF7847751.1"/>
    </source>
</evidence>
<dbReference type="AlphaFoldDB" id="A0A8T0CJ89"/>
<accession>A0A8T0CJ89</accession>
<comment type="subcellular location">
    <subcellularLocation>
        <location evidence="1">Secreted</location>
        <location evidence="1">Cell wall</location>
    </subcellularLocation>
</comment>
<dbReference type="GO" id="GO:0071555">
    <property type="term" value="P:cell wall organization"/>
    <property type="evidence" value="ECO:0007669"/>
    <property type="project" value="UniProtKB-KW"/>
</dbReference>
<evidence type="ECO:0000256" key="9">
    <source>
        <dbReference type="SAM" id="SignalP"/>
    </source>
</evidence>